<feature type="domain" description="VanZ-like" evidence="2">
    <location>
        <begin position="14"/>
        <end position="149"/>
    </location>
</feature>
<gene>
    <name evidence="3" type="ORF">AFK71_11430</name>
</gene>
<keyword evidence="1" id="KW-0472">Membrane</keyword>
<dbReference type="GeneID" id="66872188"/>
<evidence type="ECO:0000259" key="2">
    <source>
        <dbReference type="Pfam" id="PF04892"/>
    </source>
</evidence>
<dbReference type="InterPro" id="IPR053150">
    <property type="entry name" value="Teicoplanin_resist-assoc"/>
</dbReference>
<dbReference type="PANTHER" id="PTHR36834:SF1">
    <property type="entry name" value="INTEGRAL MEMBRANE PROTEIN"/>
    <property type="match status" value="1"/>
</dbReference>
<feature type="transmembrane region" description="Helical" evidence="1">
    <location>
        <begin position="132"/>
        <end position="153"/>
    </location>
</feature>
<organism evidence="3 4">
    <name type="scientific">Virgibacillus pantothenticus</name>
    <dbReference type="NCBI Taxonomy" id="1473"/>
    <lineage>
        <taxon>Bacteria</taxon>
        <taxon>Bacillati</taxon>
        <taxon>Bacillota</taxon>
        <taxon>Bacilli</taxon>
        <taxon>Bacillales</taxon>
        <taxon>Bacillaceae</taxon>
        <taxon>Virgibacillus</taxon>
    </lineage>
</organism>
<feature type="transmembrane region" description="Helical" evidence="1">
    <location>
        <begin position="106"/>
        <end position="126"/>
    </location>
</feature>
<evidence type="ECO:0000256" key="1">
    <source>
        <dbReference type="SAM" id="Phobius"/>
    </source>
</evidence>
<accession>A0A0L0QKR4</accession>
<dbReference type="PANTHER" id="PTHR36834">
    <property type="entry name" value="MEMBRANE PROTEIN-RELATED"/>
    <property type="match status" value="1"/>
</dbReference>
<dbReference type="Proteomes" id="UP000036780">
    <property type="component" value="Unassembled WGS sequence"/>
</dbReference>
<keyword evidence="1" id="KW-0812">Transmembrane</keyword>
<dbReference type="RefSeq" id="WP_050351658.1">
    <property type="nucleotide sequence ID" value="NZ_CP073011.1"/>
</dbReference>
<keyword evidence="1" id="KW-1133">Transmembrane helix</keyword>
<protein>
    <recommendedName>
        <fullName evidence="2">VanZ-like domain-containing protein</fullName>
    </recommendedName>
</protein>
<reference evidence="4" key="1">
    <citation type="submission" date="2015-07" db="EMBL/GenBank/DDBJ databases">
        <title>Fjat-10053 dsm26.</title>
        <authorList>
            <person name="Liu B."/>
            <person name="Wang J."/>
            <person name="Zhu Y."/>
            <person name="Liu G."/>
            <person name="Chen Q."/>
            <person name="Chen Z."/>
            <person name="Lan J."/>
            <person name="Che J."/>
            <person name="Ge C."/>
            <person name="Shi H."/>
            <person name="Pan Z."/>
            <person name="Liu X."/>
        </authorList>
    </citation>
    <scope>NUCLEOTIDE SEQUENCE [LARGE SCALE GENOMIC DNA]</scope>
    <source>
        <strain evidence="4">DSM 26</strain>
    </source>
</reference>
<dbReference type="InterPro" id="IPR006976">
    <property type="entry name" value="VanZ-like"/>
</dbReference>
<proteinExistence type="predicted"/>
<dbReference type="AlphaFoldDB" id="A0A0L0QKR4"/>
<feature type="transmembrane region" description="Helical" evidence="1">
    <location>
        <begin position="77"/>
        <end position="94"/>
    </location>
</feature>
<evidence type="ECO:0000313" key="3">
    <source>
        <dbReference type="EMBL" id="KNE19151.1"/>
    </source>
</evidence>
<dbReference type="OrthoDB" id="4822551at2"/>
<dbReference type="PATRIC" id="fig|1473.5.peg.822"/>
<comment type="caution">
    <text evidence="3">The sequence shown here is derived from an EMBL/GenBank/DDBJ whole genome shotgun (WGS) entry which is preliminary data.</text>
</comment>
<sequence>MRKIIKTGLIVGMCFYLLVLSKLILFKHLPLSEIISHFTFSYEGPFWNEHNFIPFKTILYYLFLAENINFTIRVQNIVGNVIGFVPYGLLLPLISKRFQKITKVMLATLCLSFMFELLQLIFKFGSFDVDDMLLNTIGGVLGYLPIKLLKILYVQAKNREA</sequence>
<name>A0A0L0QKR4_VIRPA</name>
<keyword evidence="4" id="KW-1185">Reference proteome</keyword>
<feature type="transmembrane region" description="Helical" evidence="1">
    <location>
        <begin position="7"/>
        <end position="26"/>
    </location>
</feature>
<dbReference type="Pfam" id="PF04892">
    <property type="entry name" value="VanZ"/>
    <property type="match status" value="1"/>
</dbReference>
<dbReference type="EMBL" id="LGTO01000007">
    <property type="protein sequence ID" value="KNE19151.1"/>
    <property type="molecule type" value="Genomic_DNA"/>
</dbReference>
<evidence type="ECO:0000313" key="4">
    <source>
        <dbReference type="Proteomes" id="UP000036780"/>
    </source>
</evidence>